<feature type="region of interest" description="Disordered" evidence="8">
    <location>
        <begin position="593"/>
        <end position="638"/>
    </location>
</feature>
<accession>A0A0J9XDH6</accession>
<dbReference type="PANTHER" id="PTHR41391">
    <property type="entry name" value="RESTRICTION OF TELOMERE CAPPING PROTEIN 4"/>
    <property type="match status" value="1"/>
</dbReference>
<organism evidence="10 11">
    <name type="scientific">Geotrichum candidum</name>
    <name type="common">Oospora lactis</name>
    <name type="synonym">Dipodascus geotrichum</name>
    <dbReference type="NCBI Taxonomy" id="1173061"/>
    <lineage>
        <taxon>Eukaryota</taxon>
        <taxon>Fungi</taxon>
        <taxon>Dikarya</taxon>
        <taxon>Ascomycota</taxon>
        <taxon>Saccharomycotina</taxon>
        <taxon>Dipodascomycetes</taxon>
        <taxon>Dipodascales</taxon>
        <taxon>Dipodascaceae</taxon>
        <taxon>Geotrichum</taxon>
    </lineage>
</organism>
<keyword evidence="6" id="KW-0963">Cytoplasm</keyword>
<comment type="caution">
    <text evidence="10">The sequence shown here is derived from an EMBL/GenBank/DDBJ whole genome shotgun (WGS) entry which is preliminary data.</text>
</comment>
<dbReference type="GO" id="GO:0005634">
    <property type="term" value="C:nucleus"/>
    <property type="evidence" value="ECO:0007669"/>
    <property type="project" value="UniProtKB-SubCell"/>
</dbReference>
<evidence type="ECO:0000256" key="1">
    <source>
        <dbReference type="ARBA" id="ARBA00002738"/>
    </source>
</evidence>
<dbReference type="AlphaFoldDB" id="A0A0J9XDH6"/>
<name>A0A0J9XDH6_GEOCN</name>
<feature type="compositionally biased region" description="Basic residues" evidence="8">
    <location>
        <begin position="457"/>
        <end position="466"/>
    </location>
</feature>
<dbReference type="SMART" id="SM01312">
    <property type="entry name" value="RTC4"/>
    <property type="match status" value="1"/>
</dbReference>
<dbReference type="InterPro" id="IPR039024">
    <property type="entry name" value="RTC4"/>
</dbReference>
<dbReference type="OrthoDB" id="128308at2759"/>
<protein>
    <recommendedName>
        <fullName evidence="5">Restriction of telomere capping protein 4</fullName>
    </recommendedName>
</protein>
<dbReference type="GO" id="GO:0005737">
    <property type="term" value="C:cytoplasm"/>
    <property type="evidence" value="ECO:0007669"/>
    <property type="project" value="UniProtKB-SubCell"/>
</dbReference>
<comment type="similarity">
    <text evidence="4">Belongs to the RTC4 family.</text>
</comment>
<comment type="function">
    <text evidence="1">May be involved in a process influencing telomere capping.</text>
</comment>
<evidence type="ECO:0000256" key="2">
    <source>
        <dbReference type="ARBA" id="ARBA00004123"/>
    </source>
</evidence>
<evidence type="ECO:0000256" key="7">
    <source>
        <dbReference type="ARBA" id="ARBA00023242"/>
    </source>
</evidence>
<feature type="compositionally biased region" description="Polar residues" evidence="8">
    <location>
        <begin position="434"/>
        <end position="448"/>
    </location>
</feature>
<evidence type="ECO:0000256" key="4">
    <source>
        <dbReference type="ARBA" id="ARBA00009461"/>
    </source>
</evidence>
<keyword evidence="7" id="KW-0539">Nucleus</keyword>
<feature type="compositionally biased region" description="Basic and acidic residues" evidence="8">
    <location>
        <begin position="522"/>
        <end position="531"/>
    </location>
</feature>
<reference evidence="10" key="1">
    <citation type="submission" date="2014-03" db="EMBL/GenBank/DDBJ databases">
        <authorList>
            <person name="Casaregola S."/>
        </authorList>
    </citation>
    <scope>NUCLEOTIDE SEQUENCE [LARGE SCALE GENOMIC DNA]</scope>
    <source>
        <strain evidence="10">CLIB 918</strain>
    </source>
</reference>
<feature type="compositionally biased region" description="Polar residues" evidence="8">
    <location>
        <begin position="395"/>
        <end position="405"/>
    </location>
</feature>
<feature type="domain" description="Restriction of telomere capping protein 4 C-terminal" evidence="9">
    <location>
        <begin position="210"/>
        <end position="317"/>
    </location>
</feature>
<dbReference type="InterPro" id="IPR028094">
    <property type="entry name" value="RTC4_C"/>
</dbReference>
<sequence>MRNDGLEHNKRDKPTLLIGQSFSDEDVSSEEINSDIDGAADILRLTRTKSKTKVSPKVKPKSHTEILLEVLDEDNDEDLIPNSDLLLNKAEETKLDAILSDDEDSGRYDYIVNDDEDLQIRDENFFLAQREKIIADGKARNYPTTFNREDMIERSDEFIPTLEKIITGETNSYYHNQAETELTKYFSSVTKSRDPAVHRHKFGTLAACDNPMSIVKSTSLKGLSSDSGYYGEQGQELLTKRFSALLFDVFEKYVRGKEIESTSNWWMRYFGFTNYLILVLVPETLTYLIGQDCDIFDNEARQMLKDSSSYGAIMFPNISGEEQAYHSSASDNSDSEIFSHEQNNLATVSGWNSDEEGQPDKRKRNYSSEFLSESNMETTSSGILLGSYEEEHPRLNQTSNTSSLSEAPKKKTKVTGSVPNKEKKIAAPNKTLGIGSTSASSSCGNTDSKAAKDPNIHSHRISKRRSSSSSSSKSDKACSNNPFFMKLSGNKPSVFDSHNHQNNKAYSTKDRSSYTNAIRTNSPEKKVKDLSLSKNTSEVVSSLKQKQARKSSFGNSSHTQQLKSTSLKDKIEGKSLLIQQKPADVFRSRVKMAPVPTEGSKRTPPKAAKVKTSVTKNVPIAQDFSDSDDDSLSNIFNK</sequence>
<evidence type="ECO:0000256" key="6">
    <source>
        <dbReference type="ARBA" id="ARBA00022490"/>
    </source>
</evidence>
<evidence type="ECO:0000259" key="9">
    <source>
        <dbReference type="SMART" id="SM01312"/>
    </source>
</evidence>
<evidence type="ECO:0000256" key="3">
    <source>
        <dbReference type="ARBA" id="ARBA00004496"/>
    </source>
</evidence>
<dbReference type="PANTHER" id="PTHR41391:SF1">
    <property type="entry name" value="RESTRICTION OF TELOMERE CAPPING PROTEIN 4"/>
    <property type="match status" value="1"/>
</dbReference>
<evidence type="ECO:0000313" key="11">
    <source>
        <dbReference type="Proteomes" id="UP000242525"/>
    </source>
</evidence>
<feature type="region of interest" description="Disordered" evidence="8">
    <location>
        <begin position="391"/>
        <end position="573"/>
    </location>
</feature>
<keyword evidence="11" id="KW-1185">Reference proteome</keyword>
<dbReference type="EMBL" id="CCBN010000011">
    <property type="protein sequence ID" value="CDO55576.1"/>
    <property type="molecule type" value="Genomic_DNA"/>
</dbReference>
<gene>
    <name evidence="10" type="ORF">BN980_GECA11s03233g</name>
</gene>
<evidence type="ECO:0000313" key="10">
    <source>
        <dbReference type="EMBL" id="CDO55576.1"/>
    </source>
</evidence>
<comment type="subcellular location">
    <subcellularLocation>
        <location evidence="3">Cytoplasm</location>
    </subcellularLocation>
    <subcellularLocation>
        <location evidence="2">Nucleus</location>
    </subcellularLocation>
</comment>
<feature type="compositionally biased region" description="Polar residues" evidence="8">
    <location>
        <begin position="532"/>
        <end position="565"/>
    </location>
</feature>
<dbReference type="Pfam" id="PF14474">
    <property type="entry name" value="RTC4"/>
    <property type="match status" value="1"/>
</dbReference>
<evidence type="ECO:0000256" key="5">
    <source>
        <dbReference type="ARBA" id="ARBA00015162"/>
    </source>
</evidence>
<evidence type="ECO:0000256" key="8">
    <source>
        <dbReference type="SAM" id="MobiDB-lite"/>
    </source>
</evidence>
<dbReference type="Proteomes" id="UP000242525">
    <property type="component" value="Unassembled WGS sequence"/>
</dbReference>
<proteinExistence type="inferred from homology"/>